<evidence type="ECO:0000313" key="3">
    <source>
        <dbReference type="Proteomes" id="UP000187485"/>
    </source>
</evidence>
<dbReference type="STRING" id="870242.cpu_14200"/>
<dbReference type="RefSeq" id="WP_077177232.1">
    <property type="nucleotide sequence ID" value="NZ_BDJK01000020.1"/>
</dbReference>
<keyword evidence="1" id="KW-0812">Transmembrane</keyword>
<feature type="transmembrane region" description="Helical" evidence="1">
    <location>
        <begin position="307"/>
        <end position="324"/>
    </location>
</feature>
<feature type="transmembrane region" description="Helical" evidence="1">
    <location>
        <begin position="277"/>
        <end position="295"/>
    </location>
</feature>
<dbReference type="OrthoDB" id="9764596at2"/>
<evidence type="ECO:0000256" key="1">
    <source>
        <dbReference type="SAM" id="Phobius"/>
    </source>
</evidence>
<feature type="transmembrane region" description="Helical" evidence="1">
    <location>
        <begin position="383"/>
        <end position="403"/>
    </location>
</feature>
<dbReference type="Pfam" id="PF13347">
    <property type="entry name" value="MFS_2"/>
    <property type="match status" value="1"/>
</dbReference>
<feature type="transmembrane region" description="Helical" evidence="1">
    <location>
        <begin position="41"/>
        <end position="60"/>
    </location>
</feature>
<feature type="transmembrane region" description="Helical" evidence="1">
    <location>
        <begin position="240"/>
        <end position="265"/>
    </location>
</feature>
<dbReference type="Gene3D" id="1.20.1250.20">
    <property type="entry name" value="MFS general substrate transporter like domains"/>
    <property type="match status" value="2"/>
</dbReference>
<keyword evidence="1" id="KW-1133">Transmembrane helix</keyword>
<dbReference type="PANTHER" id="PTHR11328:SF24">
    <property type="entry name" value="MAJOR FACILITATOR SUPERFAMILY (MFS) PROFILE DOMAIN-CONTAINING PROTEIN"/>
    <property type="match status" value="1"/>
</dbReference>
<feature type="transmembrane region" description="Helical" evidence="1">
    <location>
        <begin position="180"/>
        <end position="201"/>
    </location>
</feature>
<evidence type="ECO:0000313" key="2">
    <source>
        <dbReference type="EMBL" id="GAV22910.1"/>
    </source>
</evidence>
<dbReference type="AlphaFoldDB" id="A0A1L8CVH4"/>
<dbReference type="SUPFAM" id="SSF103473">
    <property type="entry name" value="MFS general substrate transporter"/>
    <property type="match status" value="1"/>
</dbReference>
<dbReference type="GO" id="GO:0008643">
    <property type="term" value="P:carbohydrate transport"/>
    <property type="evidence" value="ECO:0007669"/>
    <property type="project" value="InterPro"/>
</dbReference>
<dbReference type="PANTHER" id="PTHR11328">
    <property type="entry name" value="MAJOR FACILITATOR SUPERFAMILY DOMAIN-CONTAINING PROTEIN"/>
    <property type="match status" value="1"/>
</dbReference>
<feature type="transmembrane region" description="Helical" evidence="1">
    <location>
        <begin position="12"/>
        <end position="35"/>
    </location>
</feature>
<keyword evidence="1" id="KW-0472">Membrane</keyword>
<gene>
    <name evidence="2" type="ORF">cpu_14200</name>
</gene>
<dbReference type="Proteomes" id="UP000187485">
    <property type="component" value="Unassembled WGS sequence"/>
</dbReference>
<proteinExistence type="predicted"/>
<organism evidence="2 3">
    <name type="scientific">Carboxydothermus pertinax</name>
    <dbReference type="NCBI Taxonomy" id="870242"/>
    <lineage>
        <taxon>Bacteria</taxon>
        <taxon>Bacillati</taxon>
        <taxon>Bacillota</taxon>
        <taxon>Clostridia</taxon>
        <taxon>Thermoanaerobacterales</taxon>
        <taxon>Thermoanaerobacteraceae</taxon>
        <taxon>Carboxydothermus</taxon>
    </lineage>
</organism>
<comment type="caution">
    <text evidence="2">The sequence shown here is derived from an EMBL/GenBank/DDBJ whole genome shotgun (WGS) entry which is preliminary data.</text>
</comment>
<name>A0A1L8CVH4_9THEO</name>
<feature type="transmembrane region" description="Helical" evidence="1">
    <location>
        <begin position="415"/>
        <end position="439"/>
    </location>
</feature>
<protein>
    <submittedName>
        <fullName evidence="2">Uncharacterized protein</fullName>
    </submittedName>
</protein>
<sequence length="461" mass="49766">MKKPLSKAIKTFYGIGDLGFTLMASVELFLFVFFLTDVAKFSLSTVALIGSVTSIVDAILSPFYGAIISGTKPLKWGRNRSWLLIAPPIVVLLYMFQFTKIGPESTAAVIVCLGFILSHIIWNIAWVANVSLIPVLANNPDEGALLASRRATYTAMAGIVFSYTGPPLAIYLGKVTGNQIMGYTLLAGIMALVMLIGYWIVFKITDGYELAGDNEGSSNVPVQKVSFKSMLNSLLQNPPLIVLLIVDFLRNMGLFITTAATAYYFTYVANNMSLLPTYLLLAGIAQTVGSYLAGFLGQKFSSRTSSIFGLVFAGIGLIICKFVGLNLVLFFVFALVANIFLGIVYSVIVSLYSEVSVYAQWKTGEDTSPFVMGLMNLALKAAVISRGTVIPFVLGAAGFVAGTDPTTATLELKNAVINVFVFIPGVLSLVAGLILALGYKLTKEQVIQFQKEINQKLQKIT</sequence>
<feature type="transmembrane region" description="Helical" evidence="1">
    <location>
        <begin position="81"/>
        <end position="99"/>
    </location>
</feature>
<dbReference type="InterPro" id="IPR039672">
    <property type="entry name" value="MFS_2"/>
</dbReference>
<dbReference type="GO" id="GO:0015293">
    <property type="term" value="F:symporter activity"/>
    <property type="evidence" value="ECO:0007669"/>
    <property type="project" value="InterPro"/>
</dbReference>
<feature type="transmembrane region" description="Helical" evidence="1">
    <location>
        <begin position="330"/>
        <end position="352"/>
    </location>
</feature>
<dbReference type="EMBL" id="BDJK01000020">
    <property type="protein sequence ID" value="GAV22910.1"/>
    <property type="molecule type" value="Genomic_DNA"/>
</dbReference>
<keyword evidence="3" id="KW-1185">Reference proteome</keyword>
<dbReference type="InterPro" id="IPR036259">
    <property type="entry name" value="MFS_trans_sf"/>
</dbReference>
<reference evidence="3" key="1">
    <citation type="submission" date="2016-12" db="EMBL/GenBank/DDBJ databases">
        <title>Draft Genome Sequences od Carboxydothermus pertinax and islandicus, Hydrogenogenic Carboxydotrophic Bacteria.</title>
        <authorList>
            <person name="Fukuyama Y."/>
            <person name="Ohmae K."/>
            <person name="Yoneda Y."/>
            <person name="Yoshida T."/>
            <person name="Sako Y."/>
        </authorList>
    </citation>
    <scope>NUCLEOTIDE SEQUENCE [LARGE SCALE GENOMIC DNA]</scope>
    <source>
        <strain evidence="3">Ug1</strain>
    </source>
</reference>
<accession>A0A1L8CVH4</accession>
<feature type="transmembrane region" description="Helical" evidence="1">
    <location>
        <begin position="105"/>
        <end position="132"/>
    </location>
</feature>
<feature type="transmembrane region" description="Helical" evidence="1">
    <location>
        <begin position="153"/>
        <end position="174"/>
    </location>
</feature>
<dbReference type="GO" id="GO:0005886">
    <property type="term" value="C:plasma membrane"/>
    <property type="evidence" value="ECO:0007669"/>
    <property type="project" value="TreeGrafter"/>
</dbReference>